<accession>A0A7Z8NQN2</accession>
<proteinExistence type="predicted"/>
<protein>
    <recommendedName>
        <fullName evidence="3">YokE-like PH domain-containing protein</fullName>
    </recommendedName>
</protein>
<organism evidence="1 2">
    <name type="scientific">Cellulomonas hominis</name>
    <dbReference type="NCBI Taxonomy" id="156981"/>
    <lineage>
        <taxon>Bacteria</taxon>
        <taxon>Bacillati</taxon>
        <taxon>Actinomycetota</taxon>
        <taxon>Actinomycetes</taxon>
        <taxon>Micrococcales</taxon>
        <taxon>Cellulomonadaceae</taxon>
        <taxon>Cellulomonas</taxon>
    </lineage>
</organism>
<sequence>MGAWVPEIVLPDGESLVWRAAVNWTHQGLARGGHLALTSRALQFQPNRVDAAAGARPWRLPLAEVRSVGVQPVTWWHLFSGGLRRRLRLDLVDGSVVLLVINGLDRRVREVAAAVDAAHQDG</sequence>
<dbReference type="EMBL" id="SZYE01000005">
    <property type="protein sequence ID" value="TKR27196.1"/>
    <property type="molecule type" value="Genomic_DNA"/>
</dbReference>
<evidence type="ECO:0000313" key="2">
    <source>
        <dbReference type="Proteomes" id="UP000308121"/>
    </source>
</evidence>
<evidence type="ECO:0000313" key="1">
    <source>
        <dbReference type="EMBL" id="TKR27196.1"/>
    </source>
</evidence>
<dbReference type="OrthoDB" id="4556154at2"/>
<dbReference type="AlphaFoldDB" id="A0A7Z8NQN2"/>
<gene>
    <name evidence="1" type="ORF">FA014_01600</name>
</gene>
<dbReference type="Proteomes" id="UP000308121">
    <property type="component" value="Unassembled WGS sequence"/>
</dbReference>
<dbReference type="RefSeq" id="WP_154727962.1">
    <property type="nucleotide sequence ID" value="NZ_SZYE01000005.1"/>
</dbReference>
<name>A0A7Z8NQN2_9CELL</name>
<comment type="caution">
    <text evidence="1">The sequence shown here is derived from an EMBL/GenBank/DDBJ whole genome shotgun (WGS) entry which is preliminary data.</text>
</comment>
<evidence type="ECO:0008006" key="3">
    <source>
        <dbReference type="Google" id="ProtNLM"/>
    </source>
</evidence>
<reference evidence="1 2" key="1">
    <citation type="submission" date="2019-05" db="EMBL/GenBank/DDBJ databases">
        <title>Genome sequence of Cellulomonas hominis strain CS1.</title>
        <authorList>
            <person name="Belmont J."/>
            <person name="Maclea K.S."/>
        </authorList>
    </citation>
    <scope>NUCLEOTIDE SEQUENCE [LARGE SCALE GENOMIC DNA]</scope>
    <source>
        <strain evidence="1 2">CS1</strain>
    </source>
</reference>